<evidence type="ECO:0000256" key="1">
    <source>
        <dbReference type="SAM" id="MobiDB-lite"/>
    </source>
</evidence>
<keyword evidence="2" id="KW-0472">Membrane</keyword>
<sequence length="233" mass="24668">MGSPFFPSAPTCAAAPARRERFGHHWGPGGKSEASIEAKTGGAIEDMCKVGILLMAADLYISDYELFLSIVSLFFQTMKTAGGDDDGVDAMGTMFNFSAHLVALAALVLAYRGSVNRMVAGRIVLPVLVVKTLNLAVVKDNINGNRRAIGDFTGFDLALAAKSWALLGVALHLAFGGDKSCVGPDEWFPWSKNHGLGEEGELGKKEAEGDGGKKQSKGSGSATKPHKKKKKKN</sequence>
<feature type="compositionally biased region" description="Basic and acidic residues" evidence="1">
    <location>
        <begin position="195"/>
        <end position="213"/>
    </location>
</feature>
<feature type="region of interest" description="Disordered" evidence="1">
    <location>
        <begin position="192"/>
        <end position="233"/>
    </location>
</feature>
<dbReference type="EMBL" id="AGNL01041557">
    <property type="protein sequence ID" value="EJK51478.1"/>
    <property type="molecule type" value="Genomic_DNA"/>
</dbReference>
<feature type="transmembrane region" description="Helical" evidence="2">
    <location>
        <begin position="95"/>
        <end position="113"/>
    </location>
</feature>
<reference evidence="3 4" key="1">
    <citation type="journal article" date="2012" name="Genome Biol.">
        <title>Genome and low-iron response of an oceanic diatom adapted to chronic iron limitation.</title>
        <authorList>
            <person name="Lommer M."/>
            <person name="Specht M."/>
            <person name="Roy A.S."/>
            <person name="Kraemer L."/>
            <person name="Andreson R."/>
            <person name="Gutowska M.A."/>
            <person name="Wolf J."/>
            <person name="Bergner S.V."/>
            <person name="Schilhabel M.B."/>
            <person name="Klostermeier U.C."/>
            <person name="Beiko R.G."/>
            <person name="Rosenstiel P."/>
            <person name="Hippler M."/>
            <person name="Laroche J."/>
        </authorList>
    </citation>
    <scope>NUCLEOTIDE SEQUENCE [LARGE SCALE GENOMIC DNA]</scope>
    <source>
        <strain evidence="3 4">CCMP1005</strain>
    </source>
</reference>
<evidence type="ECO:0000256" key="2">
    <source>
        <dbReference type="SAM" id="Phobius"/>
    </source>
</evidence>
<organism evidence="3 4">
    <name type="scientific">Thalassiosira oceanica</name>
    <name type="common">Marine diatom</name>
    <dbReference type="NCBI Taxonomy" id="159749"/>
    <lineage>
        <taxon>Eukaryota</taxon>
        <taxon>Sar</taxon>
        <taxon>Stramenopiles</taxon>
        <taxon>Ochrophyta</taxon>
        <taxon>Bacillariophyta</taxon>
        <taxon>Coscinodiscophyceae</taxon>
        <taxon>Thalassiosirophycidae</taxon>
        <taxon>Thalassiosirales</taxon>
        <taxon>Thalassiosiraceae</taxon>
        <taxon>Thalassiosira</taxon>
    </lineage>
</organism>
<accession>K0RCM5</accession>
<dbReference type="eggNOG" id="ENOG502QZCT">
    <property type="taxonomic scope" value="Eukaryota"/>
</dbReference>
<dbReference type="Proteomes" id="UP000266841">
    <property type="component" value="Unassembled WGS sequence"/>
</dbReference>
<name>K0RCM5_THAOC</name>
<feature type="compositionally biased region" description="Basic residues" evidence="1">
    <location>
        <begin position="224"/>
        <end position="233"/>
    </location>
</feature>
<keyword evidence="2" id="KW-0812">Transmembrane</keyword>
<dbReference type="AlphaFoldDB" id="K0RCM5"/>
<protein>
    <submittedName>
        <fullName evidence="3">Uncharacterized protein</fullName>
    </submittedName>
</protein>
<evidence type="ECO:0000313" key="3">
    <source>
        <dbReference type="EMBL" id="EJK51478.1"/>
    </source>
</evidence>
<gene>
    <name evidence="3" type="ORF">THAOC_29347</name>
</gene>
<comment type="caution">
    <text evidence="3">The sequence shown here is derived from an EMBL/GenBank/DDBJ whole genome shotgun (WGS) entry which is preliminary data.</text>
</comment>
<keyword evidence="2" id="KW-1133">Transmembrane helix</keyword>
<keyword evidence="4" id="KW-1185">Reference proteome</keyword>
<proteinExistence type="predicted"/>
<evidence type="ECO:0000313" key="4">
    <source>
        <dbReference type="Proteomes" id="UP000266841"/>
    </source>
</evidence>